<organism evidence="7 8">
    <name type="scientific">Leifsonia shinshuensis</name>
    <dbReference type="NCBI Taxonomy" id="150026"/>
    <lineage>
        <taxon>Bacteria</taxon>
        <taxon>Bacillati</taxon>
        <taxon>Actinomycetota</taxon>
        <taxon>Actinomycetes</taxon>
        <taxon>Micrococcales</taxon>
        <taxon>Microbacteriaceae</taxon>
        <taxon>Leifsonia</taxon>
    </lineage>
</organism>
<dbReference type="InterPro" id="IPR000847">
    <property type="entry name" value="LysR_HTH_N"/>
</dbReference>
<evidence type="ECO:0000256" key="2">
    <source>
        <dbReference type="ARBA" id="ARBA00023015"/>
    </source>
</evidence>
<comment type="similarity">
    <text evidence="1">Belongs to the LysR transcriptional regulatory family.</text>
</comment>
<dbReference type="GO" id="GO:0032993">
    <property type="term" value="C:protein-DNA complex"/>
    <property type="evidence" value="ECO:0007669"/>
    <property type="project" value="TreeGrafter"/>
</dbReference>
<dbReference type="Pfam" id="PF03466">
    <property type="entry name" value="LysR_substrate"/>
    <property type="match status" value="1"/>
</dbReference>
<keyword evidence="5" id="KW-0812">Transmembrane</keyword>
<dbReference type="EMBL" id="CP043641">
    <property type="protein sequence ID" value="QNE35601.1"/>
    <property type="molecule type" value="Genomic_DNA"/>
</dbReference>
<proteinExistence type="inferred from homology"/>
<dbReference type="AlphaFoldDB" id="A0A7G6YAT6"/>
<keyword evidence="5" id="KW-1133">Transmembrane helix</keyword>
<evidence type="ECO:0000313" key="7">
    <source>
        <dbReference type="EMBL" id="QNE35601.1"/>
    </source>
</evidence>
<dbReference type="SUPFAM" id="SSF46785">
    <property type="entry name" value="Winged helix' DNA-binding domain"/>
    <property type="match status" value="1"/>
</dbReference>
<dbReference type="PANTHER" id="PTHR30346">
    <property type="entry name" value="TRANSCRIPTIONAL DUAL REGULATOR HCAR-RELATED"/>
    <property type="match status" value="1"/>
</dbReference>
<feature type="domain" description="HTH lysR-type" evidence="6">
    <location>
        <begin position="10"/>
        <end position="63"/>
    </location>
</feature>
<dbReference type="SUPFAM" id="SSF53850">
    <property type="entry name" value="Periplasmic binding protein-like II"/>
    <property type="match status" value="1"/>
</dbReference>
<dbReference type="PANTHER" id="PTHR30346:SF0">
    <property type="entry name" value="HCA OPERON TRANSCRIPTIONAL ACTIVATOR HCAR"/>
    <property type="match status" value="1"/>
</dbReference>
<gene>
    <name evidence="7" type="ORF">F1C12_10995</name>
</gene>
<dbReference type="FunFam" id="1.10.10.10:FF:000001">
    <property type="entry name" value="LysR family transcriptional regulator"/>
    <property type="match status" value="1"/>
</dbReference>
<dbReference type="InterPro" id="IPR005119">
    <property type="entry name" value="LysR_subst-bd"/>
</dbReference>
<evidence type="ECO:0000256" key="5">
    <source>
        <dbReference type="SAM" id="Phobius"/>
    </source>
</evidence>
<dbReference type="Proteomes" id="UP000515511">
    <property type="component" value="Chromosome"/>
</dbReference>
<protein>
    <submittedName>
        <fullName evidence="7">LysR family transcriptional regulator</fullName>
    </submittedName>
</protein>
<keyword evidence="5" id="KW-0472">Membrane</keyword>
<dbReference type="Pfam" id="PF00126">
    <property type="entry name" value="HTH_1"/>
    <property type="match status" value="1"/>
</dbReference>
<keyword evidence="3" id="KW-0238">DNA-binding</keyword>
<dbReference type="KEGG" id="lse:F1C12_10995"/>
<keyword evidence="4" id="KW-0804">Transcription</keyword>
<sequence>MEESMFSMVQLECFLAVAEELHFGQAAERLQMTQPPLSRHIQQMERTIGTPLFHRSSRRVELTAAGRALLPRARQIIDLATKSEAEVRSVGAGIAGTLTIGYTAMAGLTILPDLIRRKREEFPGVRLFLRELVSTDQVDELARGTIDLALMRPIGARQGIASRRVFEEELVLAVPSDWALASDAAPVSLTALEGTPFLMYSPGESRYLHDLMQTILREQHVRPRIMQYAGQIMAILALVSVGLGCAIVPASARDIASSRIALLPIRLGAGKADPPRVGIDLAWAPETVTPLARSIIAIAVGGNATAAP</sequence>
<dbReference type="Gene3D" id="3.40.190.10">
    <property type="entry name" value="Periplasmic binding protein-like II"/>
    <property type="match status" value="2"/>
</dbReference>
<evidence type="ECO:0000256" key="1">
    <source>
        <dbReference type="ARBA" id="ARBA00009437"/>
    </source>
</evidence>
<dbReference type="InterPro" id="IPR036388">
    <property type="entry name" value="WH-like_DNA-bd_sf"/>
</dbReference>
<accession>A0A7G6YAT6</accession>
<evidence type="ECO:0000259" key="6">
    <source>
        <dbReference type="PROSITE" id="PS50931"/>
    </source>
</evidence>
<evidence type="ECO:0000256" key="3">
    <source>
        <dbReference type="ARBA" id="ARBA00023125"/>
    </source>
</evidence>
<evidence type="ECO:0000313" key="8">
    <source>
        <dbReference type="Proteomes" id="UP000515511"/>
    </source>
</evidence>
<keyword evidence="2" id="KW-0805">Transcription regulation</keyword>
<feature type="transmembrane region" description="Helical" evidence="5">
    <location>
        <begin position="232"/>
        <end position="252"/>
    </location>
</feature>
<dbReference type="GO" id="GO:0003700">
    <property type="term" value="F:DNA-binding transcription factor activity"/>
    <property type="evidence" value="ECO:0007669"/>
    <property type="project" value="InterPro"/>
</dbReference>
<evidence type="ECO:0000256" key="4">
    <source>
        <dbReference type="ARBA" id="ARBA00023163"/>
    </source>
</evidence>
<dbReference type="PROSITE" id="PS50931">
    <property type="entry name" value="HTH_LYSR"/>
    <property type="match status" value="1"/>
</dbReference>
<dbReference type="InterPro" id="IPR036390">
    <property type="entry name" value="WH_DNA-bd_sf"/>
</dbReference>
<name>A0A7G6YAT6_9MICO</name>
<dbReference type="Gene3D" id="1.10.10.10">
    <property type="entry name" value="Winged helix-like DNA-binding domain superfamily/Winged helix DNA-binding domain"/>
    <property type="match status" value="1"/>
</dbReference>
<reference evidence="8" key="1">
    <citation type="submission" date="2019-09" db="EMBL/GenBank/DDBJ databases">
        <title>Antimicrobial potential of Antarctic Bacteria.</title>
        <authorList>
            <person name="Benaud N."/>
            <person name="Edwards R.J."/>
            <person name="Ferrari B.C."/>
        </authorList>
    </citation>
    <scope>NUCLEOTIDE SEQUENCE [LARGE SCALE GENOMIC DNA]</scope>
    <source>
        <strain evidence="8">INR9</strain>
    </source>
</reference>
<dbReference type="GO" id="GO:0003677">
    <property type="term" value="F:DNA binding"/>
    <property type="evidence" value="ECO:0007669"/>
    <property type="project" value="UniProtKB-KW"/>
</dbReference>
<dbReference type="PRINTS" id="PR00039">
    <property type="entry name" value="HTHLYSR"/>
</dbReference>